<evidence type="ECO:0000313" key="4">
    <source>
        <dbReference type="EMBL" id="CAB4362699.1"/>
    </source>
</evidence>
<evidence type="ECO:0000313" key="7">
    <source>
        <dbReference type="EMBL" id="CAB4911788.1"/>
    </source>
</evidence>
<dbReference type="PANTHER" id="PTHR12304:SF4">
    <property type="entry name" value="URIDINE NUCLEOSIDASE"/>
    <property type="match status" value="1"/>
</dbReference>
<evidence type="ECO:0000313" key="8">
    <source>
        <dbReference type="EMBL" id="CAB5012030.1"/>
    </source>
</evidence>
<dbReference type="EMBL" id="CAFBOL010000113">
    <property type="protein sequence ID" value="CAB5012030.1"/>
    <property type="molecule type" value="Genomic_DNA"/>
</dbReference>
<dbReference type="InterPro" id="IPR023186">
    <property type="entry name" value="IUNH"/>
</dbReference>
<keyword evidence="2" id="KW-0326">Glycosidase</keyword>
<sequence>MSAPRKIIIDTDPGIDDAMAIFYALASPELDVVGLTTVFGNAHVDVCTANAIRILDIAGRSDIPVAEGAARPLAMAYRGPADFVHGVNGLADMPLAAPSRVPHALDAAHFIIDQVLACPGEITLVPIGPLTNIALAMLLRPDLAQHLAGMVIMGGNAFVGGNASPAAEANILNDPEAADIVFGADCPIVMCGLDVTEATVMSSEQIANIATIDNDRARLAAVILPYYRDFHLSHGGPDGIHVHDSTCISYLIAPQHYRTVQHPVRVDTGQGVGRGKTWAATRHALSAAAWAGRRAVTILTEVDSAAVVALELDRLALEQRAGS</sequence>
<dbReference type="AlphaFoldDB" id="A0A6J7GYD1"/>
<dbReference type="CDD" id="cd02650">
    <property type="entry name" value="nuc_hydro_CaPnhB"/>
    <property type="match status" value="1"/>
</dbReference>
<accession>A0A6J7GYD1</accession>
<dbReference type="Gene3D" id="3.90.245.10">
    <property type="entry name" value="Ribonucleoside hydrolase-like"/>
    <property type="match status" value="1"/>
</dbReference>
<evidence type="ECO:0000256" key="1">
    <source>
        <dbReference type="ARBA" id="ARBA00022801"/>
    </source>
</evidence>
<evidence type="ECO:0000313" key="5">
    <source>
        <dbReference type="EMBL" id="CAB4708069.1"/>
    </source>
</evidence>
<dbReference type="GO" id="GO:0008477">
    <property type="term" value="F:purine nucleosidase activity"/>
    <property type="evidence" value="ECO:0007669"/>
    <property type="project" value="TreeGrafter"/>
</dbReference>
<feature type="domain" description="Inosine/uridine-preferring nucleoside hydrolase" evidence="3">
    <location>
        <begin position="7"/>
        <end position="307"/>
    </location>
</feature>
<dbReference type="EMBL" id="CAEZYF010000002">
    <property type="protein sequence ID" value="CAB4708069.1"/>
    <property type="molecule type" value="Genomic_DNA"/>
</dbReference>
<dbReference type="Pfam" id="PF01156">
    <property type="entry name" value="IU_nuc_hydro"/>
    <property type="match status" value="1"/>
</dbReference>
<protein>
    <submittedName>
        <fullName evidence="7">Unannotated protein</fullName>
    </submittedName>
</protein>
<evidence type="ECO:0000259" key="3">
    <source>
        <dbReference type="Pfam" id="PF01156"/>
    </source>
</evidence>
<name>A0A6J7GYD1_9ZZZZ</name>
<organism evidence="7">
    <name type="scientific">freshwater metagenome</name>
    <dbReference type="NCBI Taxonomy" id="449393"/>
    <lineage>
        <taxon>unclassified sequences</taxon>
        <taxon>metagenomes</taxon>
        <taxon>ecological metagenomes</taxon>
    </lineage>
</organism>
<dbReference type="PANTHER" id="PTHR12304">
    <property type="entry name" value="INOSINE-URIDINE PREFERRING NUCLEOSIDE HYDROLASE"/>
    <property type="match status" value="1"/>
</dbReference>
<dbReference type="GO" id="GO:0006152">
    <property type="term" value="P:purine nucleoside catabolic process"/>
    <property type="evidence" value="ECO:0007669"/>
    <property type="project" value="TreeGrafter"/>
</dbReference>
<dbReference type="EMBL" id="CAFBMT010000001">
    <property type="protein sequence ID" value="CAB4911788.1"/>
    <property type="molecule type" value="Genomic_DNA"/>
</dbReference>
<reference evidence="7" key="1">
    <citation type="submission" date="2020-05" db="EMBL/GenBank/DDBJ databases">
        <authorList>
            <person name="Chiriac C."/>
            <person name="Salcher M."/>
            <person name="Ghai R."/>
            <person name="Kavagutti S V."/>
        </authorList>
    </citation>
    <scope>NUCLEOTIDE SEQUENCE</scope>
</reference>
<dbReference type="SUPFAM" id="SSF53590">
    <property type="entry name" value="Nucleoside hydrolase"/>
    <property type="match status" value="1"/>
</dbReference>
<dbReference type="GO" id="GO:0005829">
    <property type="term" value="C:cytosol"/>
    <property type="evidence" value="ECO:0007669"/>
    <property type="project" value="TreeGrafter"/>
</dbReference>
<dbReference type="EMBL" id="CAESGF010000002">
    <property type="protein sequence ID" value="CAB4362699.1"/>
    <property type="molecule type" value="Genomic_DNA"/>
</dbReference>
<gene>
    <name evidence="5" type="ORF">UFOPK2656_00482</name>
    <name evidence="6" type="ORF">UFOPK3099_00398</name>
    <name evidence="7" type="ORF">UFOPK3651_00250</name>
    <name evidence="8" type="ORF">UFOPK3931_02871</name>
    <name evidence="4" type="ORF">UFOPK4189_00479</name>
</gene>
<dbReference type="InterPro" id="IPR001910">
    <property type="entry name" value="Inosine/uridine_hydrolase_dom"/>
</dbReference>
<evidence type="ECO:0000256" key="2">
    <source>
        <dbReference type="ARBA" id="ARBA00023295"/>
    </source>
</evidence>
<keyword evidence="1" id="KW-0378">Hydrolase</keyword>
<evidence type="ECO:0000313" key="6">
    <source>
        <dbReference type="EMBL" id="CAB4805621.1"/>
    </source>
</evidence>
<proteinExistence type="predicted"/>
<dbReference type="InterPro" id="IPR036452">
    <property type="entry name" value="Ribo_hydro-like"/>
</dbReference>
<dbReference type="EMBL" id="CAFAAV010000018">
    <property type="protein sequence ID" value="CAB4805621.1"/>
    <property type="molecule type" value="Genomic_DNA"/>
</dbReference>